<name>A0AAN8IWU6_TRICO</name>
<keyword evidence="3" id="KW-1185">Reference proteome</keyword>
<reference evidence="2 3" key="1">
    <citation type="submission" date="2019-10" db="EMBL/GenBank/DDBJ databases">
        <title>Assembly and Annotation for the nematode Trichostrongylus colubriformis.</title>
        <authorList>
            <person name="Martin J."/>
        </authorList>
    </citation>
    <scope>NUCLEOTIDE SEQUENCE [LARGE SCALE GENOMIC DNA]</scope>
    <source>
        <strain evidence="2">G859</strain>
        <tissue evidence="2">Whole worm</tissue>
    </source>
</reference>
<feature type="region of interest" description="Disordered" evidence="1">
    <location>
        <begin position="1"/>
        <end position="33"/>
    </location>
</feature>
<organism evidence="2 3">
    <name type="scientific">Trichostrongylus colubriformis</name>
    <name type="common">Black scour worm</name>
    <dbReference type="NCBI Taxonomy" id="6319"/>
    <lineage>
        <taxon>Eukaryota</taxon>
        <taxon>Metazoa</taxon>
        <taxon>Ecdysozoa</taxon>
        <taxon>Nematoda</taxon>
        <taxon>Chromadorea</taxon>
        <taxon>Rhabditida</taxon>
        <taxon>Rhabditina</taxon>
        <taxon>Rhabditomorpha</taxon>
        <taxon>Strongyloidea</taxon>
        <taxon>Trichostrongylidae</taxon>
        <taxon>Trichostrongylus</taxon>
    </lineage>
</organism>
<dbReference type="InterPro" id="IPR052907">
    <property type="entry name" value="Beta-lactamase/esterase"/>
</dbReference>
<evidence type="ECO:0000313" key="2">
    <source>
        <dbReference type="EMBL" id="KAK5986778.1"/>
    </source>
</evidence>
<dbReference type="PANTHER" id="PTHR43319">
    <property type="entry name" value="BETA-LACTAMASE-RELATED"/>
    <property type="match status" value="1"/>
</dbReference>
<dbReference type="Proteomes" id="UP001331761">
    <property type="component" value="Unassembled WGS sequence"/>
</dbReference>
<dbReference type="InterPro" id="IPR012338">
    <property type="entry name" value="Beta-lactam/transpept-like"/>
</dbReference>
<evidence type="ECO:0000256" key="1">
    <source>
        <dbReference type="SAM" id="MobiDB-lite"/>
    </source>
</evidence>
<dbReference type="SUPFAM" id="SSF56601">
    <property type="entry name" value="beta-lactamase/transpeptidase-like"/>
    <property type="match status" value="1"/>
</dbReference>
<feature type="compositionally biased region" description="Polar residues" evidence="1">
    <location>
        <begin position="1"/>
        <end position="14"/>
    </location>
</feature>
<dbReference type="AlphaFoldDB" id="A0AAN8IWU6"/>
<proteinExistence type="predicted"/>
<protein>
    <submittedName>
        <fullName evidence="2">Beta-lactamase domain-containing protein</fullName>
    </submittedName>
</protein>
<dbReference type="EMBL" id="WIXE01000231">
    <property type="protein sequence ID" value="KAK5986778.1"/>
    <property type="molecule type" value="Genomic_DNA"/>
</dbReference>
<dbReference type="PANTHER" id="PTHR43319:SF3">
    <property type="entry name" value="BETA-LACTAMASE-RELATED DOMAIN-CONTAINING PROTEIN"/>
    <property type="match status" value="1"/>
</dbReference>
<sequence length="89" mass="10012">MGSYTSEVQRTGHISSKRSPKSRELHQRNTFPPGSWQFGHMGIGGQAIRCDPSNELVLCYLTNAMKAGSGEHTFTFNRLQKKVYDIIKP</sequence>
<accession>A0AAN8IWU6</accession>
<gene>
    <name evidence="2" type="ORF">GCK32_014377</name>
</gene>
<dbReference type="Gene3D" id="3.40.710.10">
    <property type="entry name" value="DD-peptidase/beta-lactamase superfamily"/>
    <property type="match status" value="1"/>
</dbReference>
<comment type="caution">
    <text evidence="2">The sequence shown here is derived from an EMBL/GenBank/DDBJ whole genome shotgun (WGS) entry which is preliminary data.</text>
</comment>
<evidence type="ECO:0000313" key="3">
    <source>
        <dbReference type="Proteomes" id="UP001331761"/>
    </source>
</evidence>